<keyword evidence="1 2" id="KW-0597">Phosphoprotein</keyword>
<dbReference type="CDD" id="cd17569">
    <property type="entry name" value="REC_HupR-like"/>
    <property type="match status" value="1"/>
</dbReference>
<protein>
    <submittedName>
        <fullName evidence="4">Response regulator, PAS domain-containing</fullName>
    </submittedName>
</protein>
<dbReference type="HOGENOM" id="CLU_081249_0_0_7"/>
<dbReference type="Pfam" id="PF00072">
    <property type="entry name" value="Response_reg"/>
    <property type="match status" value="1"/>
</dbReference>
<dbReference type="Proteomes" id="UP000007721">
    <property type="component" value="Chromosome"/>
</dbReference>
<dbReference type="RefSeq" id="WP_012648580.1">
    <property type="nucleotide sequence ID" value="NC_011979.1"/>
</dbReference>
<dbReference type="PROSITE" id="PS50110">
    <property type="entry name" value="RESPONSE_REGULATORY"/>
    <property type="match status" value="1"/>
</dbReference>
<gene>
    <name evidence="4" type="ordered locus">Geob_3511</name>
</gene>
<name>B9M664_GEODF</name>
<evidence type="ECO:0000256" key="1">
    <source>
        <dbReference type="ARBA" id="ARBA00022553"/>
    </source>
</evidence>
<evidence type="ECO:0000313" key="4">
    <source>
        <dbReference type="EMBL" id="ACM21852.1"/>
    </source>
</evidence>
<evidence type="ECO:0000256" key="2">
    <source>
        <dbReference type="PROSITE-ProRule" id="PRU00169"/>
    </source>
</evidence>
<dbReference type="InterPro" id="IPR001789">
    <property type="entry name" value="Sig_transdc_resp-reg_receiver"/>
</dbReference>
<reference evidence="4 5" key="1">
    <citation type="submission" date="2009-01" db="EMBL/GenBank/DDBJ databases">
        <title>Complete sequence of Geobacter sp. FRC-32.</title>
        <authorList>
            <consortium name="US DOE Joint Genome Institute"/>
            <person name="Lucas S."/>
            <person name="Copeland A."/>
            <person name="Lapidus A."/>
            <person name="Glavina del Rio T."/>
            <person name="Dalin E."/>
            <person name="Tice H."/>
            <person name="Bruce D."/>
            <person name="Goodwin L."/>
            <person name="Pitluck S."/>
            <person name="Saunders E."/>
            <person name="Brettin T."/>
            <person name="Detter J.C."/>
            <person name="Han C."/>
            <person name="Larimer F."/>
            <person name="Land M."/>
            <person name="Hauser L."/>
            <person name="Kyrpides N."/>
            <person name="Ovchinnikova G."/>
            <person name="Kostka J."/>
            <person name="Richardson P."/>
        </authorList>
    </citation>
    <scope>NUCLEOTIDE SEQUENCE [LARGE SCALE GENOMIC DNA]</scope>
    <source>
        <strain evidence="5">DSM 22248 / JCM 15807 / FRC-32</strain>
    </source>
</reference>
<dbReference type="SUPFAM" id="SSF55785">
    <property type="entry name" value="PYP-like sensor domain (PAS domain)"/>
    <property type="match status" value="1"/>
</dbReference>
<dbReference type="InterPro" id="IPR035965">
    <property type="entry name" value="PAS-like_dom_sf"/>
</dbReference>
<proteinExistence type="predicted"/>
<keyword evidence="5" id="KW-1185">Reference proteome</keyword>
<dbReference type="OrthoDB" id="5392850at2"/>
<dbReference type="InterPro" id="IPR011006">
    <property type="entry name" value="CheY-like_superfamily"/>
</dbReference>
<dbReference type="KEGG" id="geo:Geob_3511"/>
<dbReference type="Gene3D" id="3.40.50.2300">
    <property type="match status" value="1"/>
</dbReference>
<dbReference type="SMART" id="SM00448">
    <property type="entry name" value="REC"/>
    <property type="match status" value="1"/>
</dbReference>
<dbReference type="PANTHER" id="PTHR44591">
    <property type="entry name" value="STRESS RESPONSE REGULATOR PROTEIN 1"/>
    <property type="match status" value="1"/>
</dbReference>
<organism evidence="4 5">
    <name type="scientific">Geotalea daltonii (strain DSM 22248 / JCM 15807 / FRC-32)</name>
    <name type="common">Geobacter daltonii</name>
    <dbReference type="NCBI Taxonomy" id="316067"/>
    <lineage>
        <taxon>Bacteria</taxon>
        <taxon>Pseudomonadati</taxon>
        <taxon>Thermodesulfobacteriota</taxon>
        <taxon>Desulfuromonadia</taxon>
        <taxon>Geobacterales</taxon>
        <taxon>Geobacteraceae</taxon>
        <taxon>Geotalea</taxon>
    </lineage>
</organism>
<dbReference type="PANTHER" id="PTHR44591:SF19">
    <property type="entry name" value="TWO-COMPONENT RESPONSE REGULATOR-RELATED"/>
    <property type="match status" value="1"/>
</dbReference>
<dbReference type="eggNOG" id="COG3437">
    <property type="taxonomic scope" value="Bacteria"/>
</dbReference>
<dbReference type="SUPFAM" id="SSF52172">
    <property type="entry name" value="CheY-like"/>
    <property type="match status" value="1"/>
</dbReference>
<evidence type="ECO:0000259" key="3">
    <source>
        <dbReference type="PROSITE" id="PS50110"/>
    </source>
</evidence>
<evidence type="ECO:0000313" key="5">
    <source>
        <dbReference type="Proteomes" id="UP000007721"/>
    </source>
</evidence>
<dbReference type="GO" id="GO:0000160">
    <property type="term" value="P:phosphorelay signal transduction system"/>
    <property type="evidence" value="ECO:0007669"/>
    <property type="project" value="InterPro"/>
</dbReference>
<accession>B9M664</accession>
<feature type="domain" description="Response regulatory" evidence="3">
    <location>
        <begin position="6"/>
        <end position="122"/>
    </location>
</feature>
<dbReference type="STRING" id="316067.Geob_3511"/>
<feature type="modified residue" description="4-aspartylphosphate" evidence="2">
    <location>
        <position position="56"/>
    </location>
</feature>
<dbReference type="EMBL" id="CP001390">
    <property type="protein sequence ID" value="ACM21852.1"/>
    <property type="molecule type" value="Genomic_DNA"/>
</dbReference>
<dbReference type="InterPro" id="IPR050595">
    <property type="entry name" value="Bact_response_regulator"/>
</dbReference>
<dbReference type="AlphaFoldDB" id="B9M664"/>
<sequence length="267" mass="28979">MDETVRILCVDDERNVLRAIERMFIDEDYEIITASSGEEGLEKLSSSENFHVIISDYRMPGMNGVEFLKKACSLHPETIRIVLSGYADTAAVVAAINEGEIYRFIPKPWNEDELKMTIAKAVEMFALHRENAKLSEELHVKSLALELLSGAVDQQQVLVAGGPHGLDPFIILDSLPFGVLSVLADTVMQMNTAAALLLGRDRDECLSRPMAHVLPADICGFIGRVLAGEKSWTGIAADGRTLQADATALDQGATPAIVIVLTGESSV</sequence>